<dbReference type="PANTHER" id="PTHR35458">
    <property type="entry name" value="SLR0755 PROTEIN"/>
    <property type="match status" value="1"/>
</dbReference>
<accession>A0A1G2J989</accession>
<protein>
    <recommendedName>
        <fullName evidence="1">NYN domain-containing protein</fullName>
    </recommendedName>
</protein>
<proteinExistence type="predicted"/>
<gene>
    <name evidence="2" type="ORF">A2401_03435</name>
</gene>
<dbReference type="InterPro" id="IPR021139">
    <property type="entry name" value="NYN"/>
</dbReference>
<feature type="domain" description="NYN" evidence="1">
    <location>
        <begin position="5"/>
        <end position="155"/>
    </location>
</feature>
<dbReference type="InterPro" id="IPR047140">
    <property type="entry name" value="LabA"/>
</dbReference>
<dbReference type="Gene3D" id="3.40.50.1010">
    <property type="entry name" value="5'-nuclease"/>
    <property type="match status" value="1"/>
</dbReference>
<dbReference type="PANTHER" id="PTHR35458:SF8">
    <property type="entry name" value="SLR0650 PROTEIN"/>
    <property type="match status" value="1"/>
</dbReference>
<dbReference type="AlphaFoldDB" id="A0A1G2J989"/>
<sequence length="200" mass="23062">MNYAFIDFQNTDTTTKKLLGFAIDWKKLCNFLKNNWKCEKVFLYIGVDDRDLEMAKISEELKNSGFIVRDKKLFSYKNKDKEINVSCPKCGNKFIEKIDTGFNKKANCDVDLTVDAMDLAKNGDVFYIFTGDGDFEFLIRNVILKGVKAYIISSAKKIIIRDRYFTSRLSKKLKNICGEFPGKANLIEINDLKLKITNLK</sequence>
<reference evidence="2 3" key="1">
    <citation type="journal article" date="2016" name="Nat. Commun.">
        <title>Thousands of microbial genomes shed light on interconnected biogeochemical processes in an aquifer system.</title>
        <authorList>
            <person name="Anantharaman K."/>
            <person name="Brown C.T."/>
            <person name="Hug L.A."/>
            <person name="Sharon I."/>
            <person name="Castelle C.J."/>
            <person name="Probst A.J."/>
            <person name="Thomas B.C."/>
            <person name="Singh A."/>
            <person name="Wilkins M.J."/>
            <person name="Karaoz U."/>
            <person name="Brodie E.L."/>
            <person name="Williams K.H."/>
            <person name="Hubbard S.S."/>
            <person name="Banfield J.F."/>
        </authorList>
    </citation>
    <scope>NUCLEOTIDE SEQUENCE [LARGE SCALE GENOMIC DNA]</scope>
</reference>
<dbReference type="STRING" id="1802229.A2401_03435"/>
<name>A0A1G2J989_9BACT</name>
<dbReference type="GO" id="GO:0004540">
    <property type="term" value="F:RNA nuclease activity"/>
    <property type="evidence" value="ECO:0007669"/>
    <property type="project" value="InterPro"/>
</dbReference>
<comment type="caution">
    <text evidence="2">The sequence shown here is derived from an EMBL/GenBank/DDBJ whole genome shotgun (WGS) entry which is preliminary data.</text>
</comment>
<evidence type="ECO:0000313" key="2">
    <source>
        <dbReference type="EMBL" id="OGZ83533.1"/>
    </source>
</evidence>
<organism evidence="2 3">
    <name type="scientific">Candidatus Staskawiczbacteria bacterium RIFOXYC1_FULL_38_18</name>
    <dbReference type="NCBI Taxonomy" id="1802229"/>
    <lineage>
        <taxon>Bacteria</taxon>
        <taxon>Candidatus Staskawicziibacteriota</taxon>
    </lineage>
</organism>
<evidence type="ECO:0000313" key="3">
    <source>
        <dbReference type="Proteomes" id="UP000177751"/>
    </source>
</evidence>
<dbReference type="EMBL" id="MHPP01000032">
    <property type="protein sequence ID" value="OGZ83533.1"/>
    <property type="molecule type" value="Genomic_DNA"/>
</dbReference>
<dbReference type="Pfam" id="PF01936">
    <property type="entry name" value="NYN"/>
    <property type="match status" value="1"/>
</dbReference>
<dbReference type="Proteomes" id="UP000177751">
    <property type="component" value="Unassembled WGS sequence"/>
</dbReference>
<evidence type="ECO:0000259" key="1">
    <source>
        <dbReference type="Pfam" id="PF01936"/>
    </source>
</evidence>